<dbReference type="Proteomes" id="UP001348149">
    <property type="component" value="Unassembled WGS sequence"/>
</dbReference>
<evidence type="ECO:0000313" key="1">
    <source>
        <dbReference type="EMBL" id="MEC3860707.1"/>
    </source>
</evidence>
<sequence length="46" mass="5198">MPDPATIRPAQLADADALGRLHMPVWRATYRDIAPQALIDKLEDRQ</sequence>
<protein>
    <recommendedName>
        <fullName evidence="3">GNAT family N-acetyltransferase</fullName>
    </recommendedName>
</protein>
<proteinExistence type="predicted"/>
<evidence type="ECO:0000313" key="2">
    <source>
        <dbReference type="Proteomes" id="UP001348149"/>
    </source>
</evidence>
<comment type="caution">
    <text evidence="1">The sequence shown here is derived from an EMBL/GenBank/DDBJ whole genome shotgun (WGS) entry which is preliminary data.</text>
</comment>
<dbReference type="Gene3D" id="3.40.630.30">
    <property type="match status" value="1"/>
</dbReference>
<organism evidence="1 2">
    <name type="scientific">Mesobacterium hydrothermale</name>
    <dbReference type="NCBI Taxonomy" id="3111907"/>
    <lineage>
        <taxon>Bacteria</taxon>
        <taxon>Pseudomonadati</taxon>
        <taxon>Pseudomonadota</taxon>
        <taxon>Alphaproteobacteria</taxon>
        <taxon>Rhodobacterales</taxon>
        <taxon>Roseobacteraceae</taxon>
        <taxon>Mesobacterium</taxon>
    </lineage>
</organism>
<name>A0ABU6HE24_9RHOB</name>
<accession>A0ABU6HE24</accession>
<reference evidence="1 2" key="1">
    <citation type="submission" date="2024-01" db="EMBL/GenBank/DDBJ databases">
        <title>Mesobacterium rodlantinim sp. nov., isolated from shallow sea hydrothermal systems off Kueishantao Island.</title>
        <authorList>
            <person name="Su Z."/>
            <person name="Tang K."/>
        </authorList>
    </citation>
    <scope>NUCLEOTIDE SEQUENCE [LARGE SCALE GENOMIC DNA]</scope>
    <source>
        <strain evidence="1 2">TK19101</strain>
    </source>
</reference>
<evidence type="ECO:0008006" key="3">
    <source>
        <dbReference type="Google" id="ProtNLM"/>
    </source>
</evidence>
<dbReference type="RefSeq" id="WP_326296332.1">
    <property type="nucleotide sequence ID" value="NZ_JAYLLH010000005.1"/>
</dbReference>
<dbReference type="EMBL" id="JAYLLH010000005">
    <property type="protein sequence ID" value="MEC3860707.1"/>
    <property type="molecule type" value="Genomic_DNA"/>
</dbReference>
<keyword evidence="2" id="KW-1185">Reference proteome</keyword>
<gene>
    <name evidence="1" type="ORF">VK792_05375</name>
</gene>